<reference evidence="1 2" key="1">
    <citation type="journal article" date="2022" name="New Phytol.">
        <title>Ecological generalism drives hyperdiversity of secondary metabolite gene clusters in xylarialean endophytes.</title>
        <authorList>
            <person name="Franco M.E.E."/>
            <person name="Wisecaver J.H."/>
            <person name="Arnold A.E."/>
            <person name="Ju Y.M."/>
            <person name="Slot J.C."/>
            <person name="Ahrendt S."/>
            <person name="Moore L.P."/>
            <person name="Eastman K.E."/>
            <person name="Scott K."/>
            <person name="Konkel Z."/>
            <person name="Mondo S.J."/>
            <person name="Kuo A."/>
            <person name="Hayes R.D."/>
            <person name="Haridas S."/>
            <person name="Andreopoulos B."/>
            <person name="Riley R."/>
            <person name="LaButti K."/>
            <person name="Pangilinan J."/>
            <person name="Lipzen A."/>
            <person name="Amirebrahimi M."/>
            <person name="Yan J."/>
            <person name="Adam C."/>
            <person name="Keymanesh K."/>
            <person name="Ng V."/>
            <person name="Louie K."/>
            <person name="Northen T."/>
            <person name="Drula E."/>
            <person name="Henrissat B."/>
            <person name="Hsieh H.M."/>
            <person name="Youens-Clark K."/>
            <person name="Lutzoni F."/>
            <person name="Miadlikowska J."/>
            <person name="Eastwood D.C."/>
            <person name="Hamelin R.C."/>
            <person name="Grigoriev I.V."/>
            <person name="U'Ren J.M."/>
        </authorList>
    </citation>
    <scope>NUCLEOTIDE SEQUENCE [LARGE SCALE GENOMIC DNA]</scope>
    <source>
        <strain evidence="1 2">CBS 119005</strain>
    </source>
</reference>
<proteinExistence type="predicted"/>
<accession>A0ACB9YWP3</accession>
<protein>
    <submittedName>
        <fullName evidence="1">Uncharacterized protein</fullName>
    </submittedName>
</protein>
<name>A0ACB9YWP3_9PEZI</name>
<dbReference type="EMBL" id="MU393500">
    <property type="protein sequence ID" value="KAI4863622.1"/>
    <property type="molecule type" value="Genomic_DNA"/>
</dbReference>
<comment type="caution">
    <text evidence="1">The sequence shown here is derived from an EMBL/GenBank/DDBJ whole genome shotgun (WGS) entry which is preliminary data.</text>
</comment>
<sequence length="254" mass="27251">MTSTPVVFFVPGAWHEPWVFDDVRSTLSDRGFETGTSALATVGSKNARVGVLDDAAVIRSALLELIDAGKEVVVVAHSYGGVVASNSVRGLSISQRAADGKVGGIALLLYLCAFVVPVETSLLMAVNNVFPDWWNVTEDRQFLTPIDPGKVFYADVKPPLAARAIAALEPMPSQMALDKSTYAPLNEDFEVGYVFTEKDQALDVSAQRGMFSQFPAGSFSASLDSSHSPFLSMPVALADAIQDAVNYIQTKKSR</sequence>
<gene>
    <name evidence="1" type="ORF">F4820DRAFT_449781</name>
</gene>
<evidence type="ECO:0000313" key="2">
    <source>
        <dbReference type="Proteomes" id="UP001497700"/>
    </source>
</evidence>
<evidence type="ECO:0000313" key="1">
    <source>
        <dbReference type="EMBL" id="KAI4863622.1"/>
    </source>
</evidence>
<organism evidence="1 2">
    <name type="scientific">Hypoxylon rubiginosum</name>
    <dbReference type="NCBI Taxonomy" id="110542"/>
    <lineage>
        <taxon>Eukaryota</taxon>
        <taxon>Fungi</taxon>
        <taxon>Dikarya</taxon>
        <taxon>Ascomycota</taxon>
        <taxon>Pezizomycotina</taxon>
        <taxon>Sordariomycetes</taxon>
        <taxon>Xylariomycetidae</taxon>
        <taxon>Xylariales</taxon>
        <taxon>Hypoxylaceae</taxon>
        <taxon>Hypoxylon</taxon>
    </lineage>
</organism>
<keyword evidence="2" id="KW-1185">Reference proteome</keyword>
<dbReference type="Proteomes" id="UP001497700">
    <property type="component" value="Unassembled WGS sequence"/>
</dbReference>